<evidence type="ECO:0000256" key="1">
    <source>
        <dbReference type="ARBA" id="ARBA00022468"/>
    </source>
</evidence>
<keyword evidence="2" id="KW-0479">Metal-binding</keyword>
<dbReference type="SMART" id="SM00105">
    <property type="entry name" value="ArfGap"/>
    <property type="match status" value="1"/>
</dbReference>
<dbReference type="CDD" id="cd08204">
    <property type="entry name" value="ArfGap"/>
    <property type="match status" value="1"/>
</dbReference>
<gene>
    <name evidence="10" type="ORF">PhCBS80983_g01333</name>
</gene>
<dbReference type="SUPFAM" id="SSF48403">
    <property type="entry name" value="Ankyrin repeat"/>
    <property type="match status" value="1"/>
</dbReference>
<dbReference type="PANTHER" id="PTHR23180">
    <property type="entry name" value="CENTAURIN/ARF"/>
    <property type="match status" value="1"/>
</dbReference>
<dbReference type="GO" id="GO:0005737">
    <property type="term" value="C:cytoplasm"/>
    <property type="evidence" value="ECO:0007669"/>
    <property type="project" value="InterPro"/>
</dbReference>
<dbReference type="InterPro" id="IPR001849">
    <property type="entry name" value="PH_domain"/>
</dbReference>
<evidence type="ECO:0000259" key="9">
    <source>
        <dbReference type="PROSITE" id="PS50115"/>
    </source>
</evidence>
<dbReference type="InterPro" id="IPR038508">
    <property type="entry name" value="ArfGAP_dom_sf"/>
</dbReference>
<dbReference type="FunFam" id="1.10.220.150:FF:000009">
    <property type="entry name" value="stromal membrane-associated protein 1 isoform X1"/>
    <property type="match status" value="1"/>
</dbReference>
<dbReference type="GO" id="GO:0005096">
    <property type="term" value="F:GTPase activator activity"/>
    <property type="evidence" value="ECO:0007669"/>
    <property type="project" value="UniProtKB-KW"/>
</dbReference>
<evidence type="ECO:0000313" key="10">
    <source>
        <dbReference type="EMBL" id="TPX61028.1"/>
    </source>
</evidence>
<organism evidence="10 11">
    <name type="scientific">Powellomyces hirtus</name>
    <dbReference type="NCBI Taxonomy" id="109895"/>
    <lineage>
        <taxon>Eukaryota</taxon>
        <taxon>Fungi</taxon>
        <taxon>Fungi incertae sedis</taxon>
        <taxon>Chytridiomycota</taxon>
        <taxon>Chytridiomycota incertae sedis</taxon>
        <taxon>Chytridiomycetes</taxon>
        <taxon>Spizellomycetales</taxon>
        <taxon>Powellomycetaceae</taxon>
        <taxon>Powellomyces</taxon>
    </lineage>
</organism>
<dbReference type="Pfam" id="PF01412">
    <property type="entry name" value="ArfGap"/>
    <property type="match status" value="1"/>
</dbReference>
<evidence type="ECO:0000256" key="7">
    <source>
        <dbReference type="SAM" id="MobiDB-lite"/>
    </source>
</evidence>
<dbReference type="InterPro" id="IPR011993">
    <property type="entry name" value="PH-like_dom_sf"/>
</dbReference>
<evidence type="ECO:0000256" key="2">
    <source>
        <dbReference type="ARBA" id="ARBA00022723"/>
    </source>
</evidence>
<feature type="region of interest" description="Disordered" evidence="7">
    <location>
        <begin position="922"/>
        <end position="952"/>
    </location>
</feature>
<dbReference type="PROSITE" id="PS50115">
    <property type="entry name" value="ARFGAP"/>
    <property type="match status" value="1"/>
</dbReference>
<dbReference type="SUPFAM" id="SSF103657">
    <property type="entry name" value="BAR/IMD domain-like"/>
    <property type="match status" value="1"/>
</dbReference>
<reference evidence="10 11" key="1">
    <citation type="journal article" date="2019" name="Sci. Rep.">
        <title>Comparative genomics of chytrid fungi reveal insights into the obligate biotrophic and pathogenic lifestyle of Synchytrium endobioticum.</title>
        <authorList>
            <person name="van de Vossenberg B.T.L.H."/>
            <person name="Warris S."/>
            <person name="Nguyen H.D.T."/>
            <person name="van Gent-Pelzer M.P.E."/>
            <person name="Joly D.L."/>
            <person name="van de Geest H.C."/>
            <person name="Bonants P.J.M."/>
            <person name="Smith D.S."/>
            <person name="Levesque C.A."/>
            <person name="van der Lee T.A.J."/>
        </authorList>
    </citation>
    <scope>NUCLEOTIDE SEQUENCE [LARGE SCALE GENOMIC DNA]</scope>
    <source>
        <strain evidence="10 11">CBS 809.83</strain>
    </source>
</reference>
<dbReference type="InterPro" id="IPR027267">
    <property type="entry name" value="AH/BAR_dom_sf"/>
</dbReference>
<dbReference type="Proteomes" id="UP000318582">
    <property type="component" value="Unassembled WGS sequence"/>
</dbReference>
<keyword evidence="5" id="KW-0040">ANK repeat</keyword>
<feature type="compositionally biased region" description="Low complexity" evidence="7">
    <location>
        <begin position="931"/>
        <end position="950"/>
    </location>
</feature>
<dbReference type="Pfam" id="PF00169">
    <property type="entry name" value="PH"/>
    <property type="match status" value="1"/>
</dbReference>
<feature type="compositionally biased region" description="Low complexity" evidence="7">
    <location>
        <begin position="266"/>
        <end position="280"/>
    </location>
</feature>
<dbReference type="PANTHER" id="PTHR23180:SF160">
    <property type="entry name" value="ADP-RIBOSYLATION FACTOR GTPASE-ACTIVATING PROTEIN EFFECTOR PROTEIN 1"/>
    <property type="match status" value="1"/>
</dbReference>
<dbReference type="GO" id="GO:0008270">
    <property type="term" value="F:zinc ion binding"/>
    <property type="evidence" value="ECO:0007669"/>
    <property type="project" value="UniProtKB-KW"/>
</dbReference>
<keyword evidence="1" id="KW-0343">GTPase activation</keyword>
<feature type="domain" description="Arf-GAP" evidence="9">
    <location>
        <begin position="749"/>
        <end position="873"/>
    </location>
</feature>
<feature type="domain" description="PH" evidence="8">
    <location>
        <begin position="593"/>
        <end position="705"/>
    </location>
</feature>
<dbReference type="PRINTS" id="PR00405">
    <property type="entry name" value="REVINTRACTNG"/>
</dbReference>
<dbReference type="Gene3D" id="2.30.29.30">
    <property type="entry name" value="Pleckstrin-homology domain (PH domain)/Phosphotyrosine-binding domain (PTB)"/>
    <property type="match status" value="1"/>
</dbReference>
<proteinExistence type="predicted"/>
<dbReference type="EMBL" id="QEAQ01000010">
    <property type="protein sequence ID" value="TPX61028.1"/>
    <property type="molecule type" value="Genomic_DNA"/>
</dbReference>
<dbReference type="Gene3D" id="1.25.40.20">
    <property type="entry name" value="Ankyrin repeat-containing domain"/>
    <property type="match status" value="1"/>
</dbReference>
<evidence type="ECO:0000256" key="4">
    <source>
        <dbReference type="ARBA" id="ARBA00022833"/>
    </source>
</evidence>
<dbReference type="STRING" id="109895.A0A507ECZ3"/>
<dbReference type="AlphaFoldDB" id="A0A507ECZ3"/>
<keyword evidence="11" id="KW-1185">Reference proteome</keyword>
<dbReference type="InterPro" id="IPR004148">
    <property type="entry name" value="BAR_dom"/>
</dbReference>
<name>A0A507ECZ3_9FUNG</name>
<dbReference type="Gene3D" id="1.10.220.150">
    <property type="entry name" value="Arf GTPase activating protein"/>
    <property type="match status" value="1"/>
</dbReference>
<evidence type="ECO:0000259" key="8">
    <source>
        <dbReference type="PROSITE" id="PS50003"/>
    </source>
</evidence>
<dbReference type="InterPro" id="IPR045258">
    <property type="entry name" value="ACAP1/2/3-like"/>
</dbReference>
<evidence type="ECO:0000256" key="3">
    <source>
        <dbReference type="ARBA" id="ARBA00022771"/>
    </source>
</evidence>
<dbReference type="PROSITE" id="PS50088">
    <property type="entry name" value="ANK_REPEAT"/>
    <property type="match status" value="1"/>
</dbReference>
<accession>A0A507ECZ3</accession>
<dbReference type="InterPro" id="IPR036770">
    <property type="entry name" value="Ankyrin_rpt-contain_sf"/>
</dbReference>
<dbReference type="SMART" id="SM00233">
    <property type="entry name" value="PH"/>
    <property type="match status" value="1"/>
</dbReference>
<evidence type="ECO:0008006" key="12">
    <source>
        <dbReference type="Google" id="ProtNLM"/>
    </source>
</evidence>
<protein>
    <recommendedName>
        <fullName evidence="12">Arf-GAP with coiled-coil, ANK repeat and PH domain-containing protein</fullName>
    </recommendedName>
</protein>
<dbReference type="Gene3D" id="1.20.1270.60">
    <property type="entry name" value="Arfaptin homology (AH) domain/BAR domain"/>
    <property type="match status" value="1"/>
</dbReference>
<evidence type="ECO:0000256" key="6">
    <source>
        <dbReference type="PROSITE-ProRule" id="PRU00288"/>
    </source>
</evidence>
<dbReference type="PROSITE" id="PS50003">
    <property type="entry name" value="PH_DOMAIN"/>
    <property type="match status" value="1"/>
</dbReference>
<sequence length="1100" mass="120975">MGNGASHGQSSRNFILDELSLRYGTDVTTLQFTGGDTLEVRTQGGVSCGFKLSSLLTNPDPATPTQWKSVQSLARLSEAGCQRLRGRDLTLTIDYSEDLVADMTFALAGDKPRGLVFIIADNAAELQSLMAKGNEFSGASSKFPNVYTPELTLKERGIDGVNYYSWNWKYVAPTSTGNGTIKSELLPPTGGWKNFCCFGEYVQETKHFRALSVFEFFVSSVVNPLLRQPSQASTLGNLESTSSRRTSILGALDSSPLSLHTEYTDSGLSPRSARSSLSSPITGPPPAPFLMQAAPTHRREHSSTSGNSVTNLEEVDDEPAFRQTIETLEKKTQSLKHAVKQANKQLLTYIQTGRTFMQAGKDLNVAIADIPIVDTAVIQMLKEVALAVDKQMDIMFQQVENVVLVQSNAMYDQIKDTEGQKKMYDQELKEFNSSEQKYLSMRGQKQKLSEADQKWQEKKKNYELKRLDYYCHLKDLHGAHMERILDMQFIVLAEKQVTMYKSVAEKLSKKTEDLATLSTKWKEVNEKSNEEKRERDERRKLIESKAQLYTEGGHAYDNNAFSDPEDETTPGANRFKGIRDLVQTYDADSAALGRRRKGYLWVAAATEKAPHGQPKANAGQQNWKKMWCVLQKGVLREYNLKRNHQEETYTTNLRFCTIRDSRNIDRRFSFEVISGGGGKLTKRHYQATDAEDMKAWMAVIQNSIQGMLSGTATVSENTNSGPEFGVGPHGMGPSSDMVWGLDDPFVAPVRALDVLREADPGNSVCAECGAKNPDWISINLGCILCIDCSGSHRKLGTHITKIRSLTLDQSWTPDLIAMLKSLGNTKCNSIFEALLPPDTTIKPTVKDPRDTKEKFIRDKYVHGLYLDRASAPDATALLYRAAENRDIPEMLRAVALGADLAAAHEDRPPILLVALGYPSAPAPAPPRRESSMSSSPSATTSPSLAPISTPMPSNPRLKTAEFVVQNGANLNAFNTVPFYRSAASSSRPGSPAAGMSENLLPANMAAVHYAALYHDVEALAFLISKGADLLQKDSAGNTPLSLVEQSRPTLTTITPAISSAKLPDLPPLPDAPPPEPVVIDAAAICVDKLRYGIAKLHTVK</sequence>
<dbReference type="SUPFAM" id="SSF50729">
    <property type="entry name" value="PH domain-like"/>
    <property type="match status" value="1"/>
</dbReference>
<evidence type="ECO:0000256" key="5">
    <source>
        <dbReference type="PROSITE-ProRule" id="PRU00023"/>
    </source>
</evidence>
<feature type="region of interest" description="Disordered" evidence="7">
    <location>
        <begin position="261"/>
        <end position="318"/>
    </location>
</feature>
<dbReference type="InterPro" id="IPR037278">
    <property type="entry name" value="ARFGAP/RecO"/>
</dbReference>
<keyword evidence="3 6" id="KW-0863">Zinc-finger</keyword>
<feature type="repeat" description="ANK" evidence="5">
    <location>
        <begin position="1002"/>
        <end position="1034"/>
    </location>
</feature>
<dbReference type="SUPFAM" id="SSF57863">
    <property type="entry name" value="ArfGap/RecO-like zinc finger"/>
    <property type="match status" value="1"/>
</dbReference>
<dbReference type="Pfam" id="PF16746">
    <property type="entry name" value="BAR_3"/>
    <property type="match status" value="1"/>
</dbReference>
<keyword evidence="4" id="KW-0862">Zinc</keyword>
<comment type="caution">
    <text evidence="10">The sequence shown here is derived from an EMBL/GenBank/DDBJ whole genome shotgun (WGS) entry which is preliminary data.</text>
</comment>
<evidence type="ECO:0000313" key="11">
    <source>
        <dbReference type="Proteomes" id="UP000318582"/>
    </source>
</evidence>
<dbReference type="InterPro" id="IPR002110">
    <property type="entry name" value="Ankyrin_rpt"/>
</dbReference>
<dbReference type="InterPro" id="IPR001164">
    <property type="entry name" value="ArfGAP_dom"/>
</dbReference>